<dbReference type="Gene3D" id="3.30.1330.40">
    <property type="entry name" value="RutC-like"/>
    <property type="match status" value="1"/>
</dbReference>
<dbReference type="CDD" id="cd02199">
    <property type="entry name" value="YjgF_YER057c_UK114_like_1"/>
    <property type="match status" value="1"/>
</dbReference>
<reference evidence="2 3" key="1">
    <citation type="submission" date="2020-02" db="EMBL/GenBank/DDBJ databases">
        <authorList>
            <person name="Li X.-J."/>
            <person name="Feng X.-M."/>
        </authorList>
    </citation>
    <scope>NUCLEOTIDE SEQUENCE [LARGE SCALE GENOMIC DNA]</scope>
    <source>
        <strain evidence="2 3">CGMCC 4.7225</strain>
    </source>
</reference>
<protein>
    <submittedName>
        <fullName evidence="2">RidA family protein</fullName>
    </submittedName>
</protein>
<accession>A0A6N9YJF7</accession>
<gene>
    <name evidence="2" type="ORF">G1H11_06750</name>
</gene>
<evidence type="ECO:0000313" key="2">
    <source>
        <dbReference type="EMBL" id="NED95009.1"/>
    </source>
</evidence>
<comment type="caution">
    <text evidence="2">The sequence shown here is derived from an EMBL/GenBank/DDBJ whole genome shotgun (WGS) entry which is preliminary data.</text>
</comment>
<dbReference type="RefSeq" id="WP_163817356.1">
    <property type="nucleotide sequence ID" value="NZ_JAAGOB010000003.1"/>
</dbReference>
<dbReference type="AlphaFoldDB" id="A0A6N9YJF7"/>
<dbReference type="Proteomes" id="UP000469185">
    <property type="component" value="Unassembled WGS sequence"/>
</dbReference>
<dbReference type="EMBL" id="JAAGOB010000003">
    <property type="protein sequence ID" value="NED95009.1"/>
    <property type="molecule type" value="Genomic_DNA"/>
</dbReference>
<keyword evidence="3" id="KW-1185">Reference proteome</keyword>
<feature type="domain" description="Endoribonuclease L-PSP/chorismate mutase-like" evidence="1">
    <location>
        <begin position="35"/>
        <end position="148"/>
    </location>
</feature>
<evidence type="ECO:0000313" key="3">
    <source>
        <dbReference type="Proteomes" id="UP000469185"/>
    </source>
</evidence>
<dbReference type="SUPFAM" id="SSF55298">
    <property type="entry name" value="YjgF-like"/>
    <property type="match status" value="1"/>
</dbReference>
<evidence type="ECO:0000259" key="1">
    <source>
        <dbReference type="Pfam" id="PF14588"/>
    </source>
</evidence>
<dbReference type="PANTHER" id="PTHR43760:SF1">
    <property type="entry name" value="ENDORIBONUCLEASE L-PSP_CHORISMATE MUTASE-LIKE DOMAIN-CONTAINING PROTEIN"/>
    <property type="match status" value="1"/>
</dbReference>
<name>A0A6N9YJF7_9ACTN</name>
<dbReference type="PANTHER" id="PTHR43760">
    <property type="entry name" value="ENDORIBONUCLEASE-RELATED"/>
    <property type="match status" value="1"/>
</dbReference>
<sequence length="154" mass="15754">MTTAEQRLAAILPEPPPPLPPTALIDAVAIDEATAYVSGQVAFTGSGGPLLGRVGAGVSVDEAATEAAKATANGLYRLAAALGSLDRIERMLKATVFVNGTAELTEHPQVADGVSRTLLDVLGERGRHARSAVGVASLPLGVPVEVELVARVLR</sequence>
<dbReference type="Pfam" id="PF14588">
    <property type="entry name" value="YjgF_endoribonc"/>
    <property type="match status" value="1"/>
</dbReference>
<organism evidence="2 3">
    <name type="scientific">Phytoactinopolyspora alkaliphila</name>
    <dbReference type="NCBI Taxonomy" id="1783498"/>
    <lineage>
        <taxon>Bacteria</taxon>
        <taxon>Bacillati</taxon>
        <taxon>Actinomycetota</taxon>
        <taxon>Actinomycetes</taxon>
        <taxon>Jiangellales</taxon>
        <taxon>Jiangellaceae</taxon>
        <taxon>Phytoactinopolyspora</taxon>
    </lineage>
</organism>
<proteinExistence type="predicted"/>
<dbReference type="InterPro" id="IPR035959">
    <property type="entry name" value="RutC-like_sf"/>
</dbReference>
<dbReference type="InterPro" id="IPR013813">
    <property type="entry name" value="Endoribo_LPSP/chorism_mut-like"/>
</dbReference>